<comment type="catalytic activity">
    <reaction evidence="12 13">
        <text>S-sulfanyl-L-cysteinyl-[SoxY protein] + thiosulfate + 2 Fe(III)-[cytochrome c] = S-(2-sulfodisulfanyl)-L-cysteinyl-[SoxY protein] + 2 Fe(II)-[cytochrome c] + 2 H(+)</text>
        <dbReference type="Rhea" id="RHEA:51224"/>
        <dbReference type="Rhea" id="RHEA-COMP:10350"/>
        <dbReference type="Rhea" id="RHEA-COMP:14399"/>
        <dbReference type="Rhea" id="RHEA-COMP:14689"/>
        <dbReference type="Rhea" id="RHEA-COMP:14690"/>
        <dbReference type="ChEBI" id="CHEBI:15378"/>
        <dbReference type="ChEBI" id="CHEBI:29033"/>
        <dbReference type="ChEBI" id="CHEBI:29034"/>
        <dbReference type="ChEBI" id="CHEBI:33542"/>
        <dbReference type="ChEBI" id="CHEBI:61963"/>
        <dbReference type="ChEBI" id="CHEBI:140664"/>
        <dbReference type="EC" id="2.8.5.2"/>
    </reaction>
</comment>
<evidence type="ECO:0000256" key="7">
    <source>
        <dbReference type="ARBA" id="ARBA00022764"/>
    </source>
</evidence>
<comment type="catalytic activity">
    <reaction evidence="11 13">
        <text>L-cysteinyl-[SoxY protein] + thiosulfate + 2 Fe(III)-[cytochrome c] = S-sulfosulfanyl-L-cysteinyl-[SoxY protein] + 2 Fe(II)-[cytochrome c] + 2 H(+)</text>
        <dbReference type="Rhea" id="RHEA:56720"/>
        <dbReference type="Rhea" id="RHEA-COMP:10350"/>
        <dbReference type="Rhea" id="RHEA-COMP:14328"/>
        <dbReference type="Rhea" id="RHEA-COMP:14399"/>
        <dbReference type="Rhea" id="RHEA-COMP:14691"/>
        <dbReference type="ChEBI" id="CHEBI:15378"/>
        <dbReference type="ChEBI" id="CHEBI:29033"/>
        <dbReference type="ChEBI" id="CHEBI:29034"/>
        <dbReference type="ChEBI" id="CHEBI:29950"/>
        <dbReference type="ChEBI" id="CHEBI:33542"/>
        <dbReference type="ChEBI" id="CHEBI:139321"/>
        <dbReference type="EC" id="2.8.5.2"/>
    </reaction>
</comment>
<dbReference type="GO" id="GO:0009055">
    <property type="term" value="F:electron transfer activity"/>
    <property type="evidence" value="ECO:0007669"/>
    <property type="project" value="InterPro"/>
</dbReference>
<reference evidence="19 20" key="1">
    <citation type="journal article" date="2009" name="J. Bacteriol.">
        <title>Complete and draft genome sequences of six members of the Aquificales.</title>
        <authorList>
            <person name="Reysenbach A.L."/>
            <person name="Hamamura N."/>
            <person name="Podar M."/>
            <person name="Griffiths E."/>
            <person name="Ferreira S."/>
            <person name="Hochstein R."/>
            <person name="Heidelberg J."/>
            <person name="Johnson J."/>
            <person name="Mead D."/>
            <person name="Pohorille A."/>
            <person name="Sarmiento M."/>
            <person name="Schweighofer K."/>
            <person name="Seshadri R."/>
            <person name="Voytek M.A."/>
        </authorList>
    </citation>
    <scope>NUCLEOTIDE SEQUENCE [LARGE SCALE GENOMIC DNA]</scope>
    <source>
        <strain evidence="20">DSM 14350 / EX-H1</strain>
    </source>
</reference>
<dbReference type="eggNOG" id="COG3258">
    <property type="taxonomic scope" value="Bacteria"/>
</dbReference>
<keyword evidence="4 13" id="KW-0808">Transferase</keyword>
<evidence type="ECO:0000256" key="13">
    <source>
        <dbReference type="PIRNR" id="PIRNR038455"/>
    </source>
</evidence>
<evidence type="ECO:0000256" key="5">
    <source>
        <dbReference type="ARBA" id="ARBA00022723"/>
    </source>
</evidence>
<feature type="signal peptide" evidence="17">
    <location>
        <begin position="1"/>
        <end position="23"/>
    </location>
</feature>
<accession>C0QSK5</accession>
<keyword evidence="8 13" id="KW-0249">Electron transport</keyword>
<gene>
    <name evidence="19" type="ordered locus">PERMA_1889</name>
</gene>
<evidence type="ECO:0000256" key="14">
    <source>
        <dbReference type="PIRSR" id="PIRSR038455-1"/>
    </source>
</evidence>
<evidence type="ECO:0000256" key="11">
    <source>
        <dbReference type="ARBA" id="ARBA00048077"/>
    </source>
</evidence>
<dbReference type="GO" id="GO:0019417">
    <property type="term" value="P:sulfur oxidation"/>
    <property type="evidence" value="ECO:0007669"/>
    <property type="project" value="InterPro"/>
</dbReference>
<comment type="subunit">
    <text evidence="13">Heterodimer of SoxA and SoxX.</text>
</comment>
<feature type="active site" description="Cysteine persulfide intermediate" evidence="14">
    <location>
        <position position="229"/>
    </location>
</feature>
<feature type="domain" description="Cytochrome c" evidence="18">
    <location>
        <begin position="53"/>
        <end position="142"/>
    </location>
</feature>
<proteinExistence type="inferred from homology"/>
<dbReference type="PaxDb" id="123214-PERMA_1889"/>
<keyword evidence="6 17" id="KW-0732">Signal</keyword>
<sequence length="268" mass="29956">MKKSVILGALLVGSALLFNQAISKEPGEAISEEDWALYQEGINPGEVFAEEEGGGLFEKPMGPKNLSCASCHVKDGEVEERVATAAAYYPKFDKDAGMIINLEQRIQICQSKYQEVKPFSLKSKENTALTTYLYYLAQGTKINVDTTSPVAKEYYDYGRYVFTLKRGKRNLSCQVCHEFAAGKVLRMQWLKPLGFEYNGIKGTTAADHWPAFRMTKNKVQTLQQRFQGCQKQAGQKKLPLGSKEMVALELYVKSLSNGAELKTPGLRR</sequence>
<feature type="binding site" description="covalent" evidence="15">
    <location>
        <position position="176"/>
    </location>
    <ligand>
        <name>heme c</name>
        <dbReference type="ChEBI" id="CHEBI:61717"/>
        <label>2</label>
    </ligand>
</feature>
<dbReference type="Proteomes" id="UP000001366">
    <property type="component" value="Chromosome"/>
</dbReference>
<evidence type="ECO:0000256" key="16">
    <source>
        <dbReference type="PIRSR" id="PIRSR038455-3"/>
    </source>
</evidence>
<comment type="cofactor">
    <cofactor evidence="15">
        <name>heme</name>
        <dbReference type="ChEBI" id="CHEBI:30413"/>
    </cofactor>
    <text evidence="15">Binds 2 heme groups per subunit.</text>
</comment>
<name>C0QSK5_PERMH</name>
<evidence type="ECO:0000259" key="18">
    <source>
        <dbReference type="Pfam" id="PF21342"/>
    </source>
</evidence>
<dbReference type="PIRSF" id="PIRSF038455">
    <property type="entry name" value="SoxA"/>
    <property type="match status" value="1"/>
</dbReference>
<dbReference type="NCBIfam" id="TIGR04484">
    <property type="entry name" value="thiosulf_SoxA"/>
    <property type="match status" value="1"/>
</dbReference>
<evidence type="ECO:0000256" key="2">
    <source>
        <dbReference type="ARBA" id="ARBA00022448"/>
    </source>
</evidence>
<dbReference type="GO" id="GO:0016740">
    <property type="term" value="F:transferase activity"/>
    <property type="evidence" value="ECO:0007669"/>
    <property type="project" value="UniProtKB-KW"/>
</dbReference>
<feature type="chain" id="PRO_5002902530" description="SoxAX cytochrome complex subunit A" evidence="17">
    <location>
        <begin position="24"/>
        <end position="268"/>
    </location>
</feature>
<keyword evidence="5 13" id="KW-0479">Metal-binding</keyword>
<comment type="similarity">
    <text evidence="10 13">Belongs to the SoxA family.</text>
</comment>
<organism evidence="19 20">
    <name type="scientific">Persephonella marina (strain DSM 14350 / EX-H1)</name>
    <dbReference type="NCBI Taxonomy" id="123214"/>
    <lineage>
        <taxon>Bacteria</taxon>
        <taxon>Pseudomonadati</taxon>
        <taxon>Aquificota</taxon>
        <taxon>Aquificia</taxon>
        <taxon>Aquificales</taxon>
        <taxon>Hydrogenothermaceae</taxon>
        <taxon>Persephonella</taxon>
    </lineage>
</organism>
<dbReference type="EMBL" id="CP001230">
    <property type="protein sequence ID" value="ACO04203.1"/>
    <property type="molecule type" value="Genomic_DNA"/>
</dbReference>
<keyword evidence="3 13" id="KW-0349">Heme</keyword>
<evidence type="ECO:0000313" key="20">
    <source>
        <dbReference type="Proteomes" id="UP000001366"/>
    </source>
</evidence>
<evidence type="ECO:0000256" key="4">
    <source>
        <dbReference type="ARBA" id="ARBA00022679"/>
    </source>
</evidence>
<dbReference type="InterPro" id="IPR036909">
    <property type="entry name" value="Cyt_c-like_dom_sf"/>
</dbReference>
<keyword evidence="2 13" id="KW-0813">Transport</keyword>
<dbReference type="GO" id="GO:0046872">
    <property type="term" value="F:metal ion binding"/>
    <property type="evidence" value="ECO:0007669"/>
    <property type="project" value="UniProtKB-KW"/>
</dbReference>
<keyword evidence="20" id="KW-1185">Reference proteome</keyword>
<dbReference type="Gene3D" id="1.10.760.10">
    <property type="entry name" value="Cytochrome c-like domain"/>
    <property type="match status" value="2"/>
</dbReference>
<dbReference type="GO" id="GO:0016669">
    <property type="term" value="F:oxidoreductase activity, acting on a sulfur group of donors, cytochrome as acceptor"/>
    <property type="evidence" value="ECO:0007669"/>
    <property type="project" value="InterPro"/>
</dbReference>
<dbReference type="RefSeq" id="WP_012676441.1">
    <property type="nucleotide sequence ID" value="NC_012440.1"/>
</dbReference>
<dbReference type="InterPro" id="IPR009056">
    <property type="entry name" value="Cyt_c-like_dom"/>
</dbReference>
<dbReference type="SUPFAM" id="SSF46626">
    <property type="entry name" value="Cytochrome c"/>
    <property type="match status" value="2"/>
</dbReference>
<dbReference type="HOGENOM" id="CLU_079910_1_0_0"/>
<feature type="binding site" description="axial binding residue" evidence="16">
    <location>
        <position position="229"/>
    </location>
    <ligand>
        <name>heme c</name>
        <dbReference type="ChEBI" id="CHEBI:61717"/>
        <label>2</label>
    </ligand>
    <ligandPart>
        <name>Fe</name>
        <dbReference type="ChEBI" id="CHEBI:18248"/>
    </ligandPart>
</feature>
<evidence type="ECO:0000256" key="9">
    <source>
        <dbReference type="ARBA" id="ARBA00023004"/>
    </source>
</evidence>
<feature type="binding site" description="axial binding residue" evidence="16">
    <location>
        <position position="177"/>
    </location>
    <ligand>
        <name>heme c</name>
        <dbReference type="ChEBI" id="CHEBI:61717"/>
        <label>2</label>
    </ligand>
    <ligandPart>
        <name>Fe</name>
        <dbReference type="ChEBI" id="CHEBI:18248"/>
    </ligandPart>
</feature>
<keyword evidence="7 13" id="KW-0574">Periplasm</keyword>
<dbReference type="OrthoDB" id="9808312at2"/>
<evidence type="ECO:0000256" key="17">
    <source>
        <dbReference type="SAM" id="SignalP"/>
    </source>
</evidence>
<dbReference type="KEGG" id="pmx:PERMA_1889"/>
<protein>
    <recommendedName>
        <fullName evidence="13">SoxAX cytochrome complex subunit A</fullName>
        <ecNumber evidence="13">2.8.5.2</ecNumber>
    </recommendedName>
    <alternativeName>
        <fullName evidence="13">Protein SoxA</fullName>
    </alternativeName>
    <alternativeName>
        <fullName evidence="13">Sulfur oxidizing protein A</fullName>
    </alternativeName>
    <alternativeName>
        <fullName evidence="13">Thiosulfate-oxidizing multienzyme system protein SoxA</fullName>
    </alternativeName>
</protein>
<evidence type="ECO:0000256" key="1">
    <source>
        <dbReference type="ARBA" id="ARBA00004418"/>
    </source>
</evidence>
<dbReference type="Pfam" id="PF21342">
    <property type="entry name" value="SoxA-TsdA_cyt-c"/>
    <property type="match status" value="2"/>
</dbReference>
<feature type="binding site" evidence="15">
    <location>
        <position position="225"/>
    </location>
    <ligand>
        <name>substrate</name>
    </ligand>
</feature>
<feature type="binding site" description="covalent" evidence="15">
    <location>
        <position position="71"/>
    </location>
    <ligand>
        <name>heme c</name>
        <dbReference type="ChEBI" id="CHEBI:61717"/>
        <label>1</label>
    </ligand>
</feature>
<evidence type="ECO:0000313" key="19">
    <source>
        <dbReference type="EMBL" id="ACO04203.1"/>
    </source>
</evidence>
<feature type="domain" description="Cytochrome c" evidence="18">
    <location>
        <begin position="205"/>
        <end position="260"/>
    </location>
</feature>
<dbReference type="GO" id="GO:0070069">
    <property type="term" value="C:cytochrome complex"/>
    <property type="evidence" value="ECO:0007669"/>
    <property type="project" value="InterPro"/>
</dbReference>
<keyword evidence="9 13" id="KW-0408">Iron</keyword>
<evidence type="ECO:0000256" key="15">
    <source>
        <dbReference type="PIRSR" id="PIRSR038455-2"/>
    </source>
</evidence>
<feature type="binding site" description="covalent" evidence="15">
    <location>
        <position position="173"/>
    </location>
    <ligand>
        <name>heme c</name>
        <dbReference type="ChEBI" id="CHEBI:61717"/>
        <label>2</label>
    </ligand>
</feature>
<feature type="binding site" description="axial binding residue" evidence="16">
    <location>
        <position position="72"/>
    </location>
    <ligand>
        <name>heme c</name>
        <dbReference type="ChEBI" id="CHEBI:61717"/>
        <label>1</label>
    </ligand>
    <ligandPart>
        <name>Fe</name>
        <dbReference type="ChEBI" id="CHEBI:18248"/>
    </ligandPart>
</feature>
<evidence type="ECO:0000256" key="12">
    <source>
        <dbReference type="ARBA" id="ARBA00048423"/>
    </source>
</evidence>
<feature type="binding site" description="covalent" evidence="15">
    <location>
        <position position="68"/>
    </location>
    <ligand>
        <name>heme c</name>
        <dbReference type="ChEBI" id="CHEBI:61717"/>
        <label>1</label>
    </ligand>
</feature>
<evidence type="ECO:0000256" key="3">
    <source>
        <dbReference type="ARBA" id="ARBA00022617"/>
    </source>
</evidence>
<dbReference type="STRING" id="123214.PERMA_1889"/>
<evidence type="ECO:0000256" key="6">
    <source>
        <dbReference type="ARBA" id="ARBA00022729"/>
    </source>
</evidence>
<dbReference type="EC" id="2.8.5.2" evidence="13"/>
<dbReference type="GO" id="GO:0042597">
    <property type="term" value="C:periplasmic space"/>
    <property type="evidence" value="ECO:0007669"/>
    <property type="project" value="UniProtKB-SubCell"/>
</dbReference>
<dbReference type="GO" id="GO:0020037">
    <property type="term" value="F:heme binding"/>
    <property type="evidence" value="ECO:0007669"/>
    <property type="project" value="InterPro"/>
</dbReference>
<dbReference type="InterPro" id="IPR025710">
    <property type="entry name" value="SoxA"/>
</dbReference>
<comment type="subcellular location">
    <subcellularLocation>
        <location evidence="1 13">Periplasm</location>
    </subcellularLocation>
</comment>
<dbReference type="AlphaFoldDB" id="C0QSK5"/>
<evidence type="ECO:0000256" key="10">
    <source>
        <dbReference type="ARBA" id="ARBA00025746"/>
    </source>
</evidence>
<feature type="binding site" description="axial binding residue" evidence="16">
    <location>
        <position position="109"/>
    </location>
    <ligand>
        <name>heme c</name>
        <dbReference type="ChEBI" id="CHEBI:61717"/>
        <label>1</label>
    </ligand>
    <ligandPart>
        <name>Fe</name>
        <dbReference type="ChEBI" id="CHEBI:18248"/>
    </ligandPart>
</feature>
<evidence type="ECO:0000256" key="8">
    <source>
        <dbReference type="ARBA" id="ARBA00022982"/>
    </source>
</evidence>